<dbReference type="Gene3D" id="3.30.300.30">
    <property type="match status" value="1"/>
</dbReference>
<keyword evidence="2" id="KW-0596">Phosphopantetheine</keyword>
<dbReference type="NCBIfam" id="NF002937">
    <property type="entry name" value="PRK03584.1"/>
    <property type="match status" value="1"/>
</dbReference>
<dbReference type="InterPro" id="IPR036736">
    <property type="entry name" value="ACP-like_sf"/>
</dbReference>
<keyword evidence="3" id="KW-0597">Phosphoprotein</keyword>
<dbReference type="PANTHER" id="PTHR42921">
    <property type="entry name" value="ACETOACETYL-COA SYNTHETASE"/>
    <property type="match status" value="1"/>
</dbReference>
<dbReference type="InterPro" id="IPR000873">
    <property type="entry name" value="AMP-dep_synth/lig_dom"/>
</dbReference>
<protein>
    <submittedName>
        <fullName evidence="9">Acetoacetate--CoA ligase</fullName>
        <ecNumber evidence="9">6.2.1.16</ecNumber>
    </submittedName>
</protein>
<dbReference type="GO" id="GO:0031177">
    <property type="term" value="F:phosphopantetheine binding"/>
    <property type="evidence" value="ECO:0007669"/>
    <property type="project" value="InterPro"/>
</dbReference>
<dbReference type="OrthoDB" id="4471305at2"/>
<dbReference type="NCBIfam" id="TIGR01217">
    <property type="entry name" value="ac_ac_CoA_syn"/>
    <property type="match status" value="1"/>
</dbReference>
<dbReference type="GO" id="GO:0005524">
    <property type="term" value="F:ATP binding"/>
    <property type="evidence" value="ECO:0007669"/>
    <property type="project" value="UniProtKB-KW"/>
</dbReference>
<dbReference type="InterPro" id="IPR045851">
    <property type="entry name" value="AMP-bd_C_sf"/>
</dbReference>
<feature type="domain" description="Carrier" evidence="8">
    <location>
        <begin position="676"/>
        <end position="751"/>
    </location>
</feature>
<dbReference type="Gene3D" id="3.40.50.1820">
    <property type="entry name" value="alpha/beta hydrolase"/>
    <property type="match status" value="1"/>
</dbReference>
<dbReference type="SMART" id="SM00823">
    <property type="entry name" value="PKS_PP"/>
    <property type="match status" value="1"/>
</dbReference>
<evidence type="ECO:0000256" key="5">
    <source>
        <dbReference type="ARBA" id="ARBA00022741"/>
    </source>
</evidence>
<dbReference type="InterPro" id="IPR005914">
    <property type="entry name" value="Acac_CoA_synth"/>
</dbReference>
<dbReference type="EC" id="6.2.1.16" evidence="9"/>
<dbReference type="Pfam" id="PF00975">
    <property type="entry name" value="Thioesterase"/>
    <property type="match status" value="1"/>
</dbReference>
<keyword evidence="6" id="KW-0067">ATP-binding</keyword>
<dbReference type="Pfam" id="PF00501">
    <property type="entry name" value="AMP-binding"/>
    <property type="match status" value="1"/>
</dbReference>
<dbReference type="Proteomes" id="UP000325255">
    <property type="component" value="Unassembled WGS sequence"/>
</dbReference>
<evidence type="ECO:0000256" key="1">
    <source>
        <dbReference type="ARBA" id="ARBA00006432"/>
    </source>
</evidence>
<dbReference type="InterPro" id="IPR029058">
    <property type="entry name" value="AB_hydrolase_fold"/>
</dbReference>
<comment type="similarity">
    <text evidence="1">Belongs to the ATP-dependent AMP-binding enzyme family.</text>
</comment>
<gene>
    <name evidence="9" type="ORF">F1189_29035</name>
</gene>
<proteinExistence type="inferred from homology"/>
<dbReference type="InterPro" id="IPR020845">
    <property type="entry name" value="AMP-binding_CS"/>
</dbReference>
<dbReference type="SUPFAM" id="SSF56801">
    <property type="entry name" value="Acetyl-CoA synthetase-like"/>
    <property type="match status" value="1"/>
</dbReference>
<evidence type="ECO:0000256" key="6">
    <source>
        <dbReference type="ARBA" id="ARBA00022840"/>
    </source>
</evidence>
<feature type="compositionally biased region" description="Basic and acidic residues" evidence="7">
    <location>
        <begin position="628"/>
        <end position="639"/>
    </location>
</feature>
<feature type="region of interest" description="Disordered" evidence="7">
    <location>
        <begin position="621"/>
        <end position="643"/>
    </location>
</feature>
<evidence type="ECO:0000256" key="7">
    <source>
        <dbReference type="SAM" id="MobiDB-lite"/>
    </source>
</evidence>
<dbReference type="Pfam" id="PF00550">
    <property type="entry name" value="PP-binding"/>
    <property type="match status" value="1"/>
</dbReference>
<comment type="caution">
    <text evidence="9">The sequence shown here is derived from an EMBL/GenBank/DDBJ whole genome shotgun (WGS) entry which is preliminary data.</text>
</comment>
<dbReference type="GO" id="GO:0006629">
    <property type="term" value="P:lipid metabolic process"/>
    <property type="evidence" value="ECO:0007669"/>
    <property type="project" value="InterPro"/>
</dbReference>
<dbReference type="SMART" id="SM00824">
    <property type="entry name" value="PKS_TE"/>
    <property type="match status" value="1"/>
</dbReference>
<evidence type="ECO:0000313" key="9">
    <source>
        <dbReference type="EMBL" id="KAA5608450.1"/>
    </source>
</evidence>
<dbReference type="InterPro" id="IPR001031">
    <property type="entry name" value="Thioesterase"/>
</dbReference>
<evidence type="ECO:0000256" key="2">
    <source>
        <dbReference type="ARBA" id="ARBA00022450"/>
    </source>
</evidence>
<reference evidence="9 10" key="1">
    <citation type="submission" date="2019-09" db="EMBL/GenBank/DDBJ databases">
        <title>Genome sequence of Rhodovastum atsumiense, a diverse member of the Acetobacteraceae family of non-sulfur purple photosynthetic bacteria.</title>
        <authorList>
            <person name="Meyer T."/>
            <person name="Kyndt J."/>
        </authorList>
    </citation>
    <scope>NUCLEOTIDE SEQUENCE [LARGE SCALE GENOMIC DNA]</scope>
    <source>
        <strain evidence="9 10">DSM 21279</strain>
    </source>
</reference>
<dbReference type="InterPro" id="IPR006162">
    <property type="entry name" value="Ppantetheine_attach_site"/>
</dbReference>
<dbReference type="InterPro" id="IPR020802">
    <property type="entry name" value="TesA-like"/>
</dbReference>
<dbReference type="Gene3D" id="3.40.50.12780">
    <property type="entry name" value="N-terminal domain of ligase-like"/>
    <property type="match status" value="1"/>
</dbReference>
<dbReference type="InterPro" id="IPR020806">
    <property type="entry name" value="PKS_PP-bd"/>
</dbReference>
<accession>A0A5M6IJM3</accession>
<dbReference type="AlphaFoldDB" id="A0A5M6IJM3"/>
<name>A0A5M6IJM3_9PROT</name>
<evidence type="ECO:0000256" key="3">
    <source>
        <dbReference type="ARBA" id="ARBA00022553"/>
    </source>
</evidence>
<dbReference type="InterPro" id="IPR042099">
    <property type="entry name" value="ANL_N_sf"/>
</dbReference>
<keyword evidence="10" id="KW-1185">Reference proteome</keyword>
<sequence>MSFAMRDIEDKRPFLRITGRKAAAPAPMWVPDPLAVAGSALSDFMAFCRSRSRLDLADPAALHRFSVERFQTFWGYFLDWSQPLHEGESEVVCTSQSCETARFFPGLRLSYAENLLAARAPGDDERPAIIACHADAPPEILTRAQLRHRVQHVAGGLRRLGIGPGDRVAAIAGNGWQPVVAALASSMLGASFSAAAPDMGAEAVLDRFGELEPVLLFCDGATDPRRGERLAAIIAGLPGLRGVVTLDDGAAVAAGCPVHRLHDLAAGPAEGRWQRFPFDHPLFVLFSSGTTGRPKCIVHGAGGTLLEHLKEHRLHGDLGRSDRLFFQTSCAWMMWNWQLSALATGAGIVVYDGPVTGPGTLWDIVAAQRVTRFGTSPAYLRLCQERDYVPARAHDLSALRGVMSTGSILYDDQFDWVMQAVGRVPVQSISGGTDIIGCFVLGNPNLPVWRGEAQCRSLGLDVQAVDASGATVLDQVGELVCRTPFPSRPIAFLGDSDGGRFHGAYFARTPGVWTHGDLVSFTPHGTARLYGRSDGVINVRGIRIGPAEFDAALRDVTELRACLGVEQAAPEEPGGTRLVLLVALQPGVTLDATLQRRIRAALARRASPAHVPAVIAAIPDMPTTHSGKRSERAAHDAVNRRPAGNRAALRNPDVLDLIASHPDLHGAGGPAAPVMADRGTPLERLTAIWESVLGIAPIGLDDNFFDLGGHSLTALRIADAVTASFGQALPVTALLRAPTIAGLVALLEQNQPGGNTVAELRPGGFPPLFVVPSIAGTVIEMYRVLSALNAGRAVYALQARGVDGTEPRRRIDEMAADYISGMRSVQKQGPYAFVGYSFGGLVAYEMACQLRAQGEQVALVALIDSGIHPRNLSTRGWLGFHARVLRHVVRQLHSASSRELRQLASRVTHGVGRKVQQVLGRPSRVRSVAGHALPPALQRVRAAAGFAYARYRLPPYPGKVVFFRATRRDPLYCEPVEILAHRSGAVEVYHLPGDHADMVEGNNAVNLAGRLDTLLGRPQDADVASPGPGGPGSGAQVRASPT</sequence>
<organism evidence="9 10">
    <name type="scientific">Rhodovastum atsumiense</name>
    <dbReference type="NCBI Taxonomy" id="504468"/>
    <lineage>
        <taxon>Bacteria</taxon>
        <taxon>Pseudomonadati</taxon>
        <taxon>Pseudomonadota</taxon>
        <taxon>Alphaproteobacteria</taxon>
        <taxon>Acetobacterales</taxon>
        <taxon>Acetobacteraceae</taxon>
        <taxon>Rhodovastum</taxon>
    </lineage>
</organism>
<dbReference type="SUPFAM" id="SSF53474">
    <property type="entry name" value="alpha/beta-Hydrolases"/>
    <property type="match status" value="1"/>
</dbReference>
<dbReference type="SUPFAM" id="SSF47336">
    <property type="entry name" value="ACP-like"/>
    <property type="match status" value="1"/>
</dbReference>
<dbReference type="EMBL" id="VWPK01000082">
    <property type="protein sequence ID" value="KAA5608450.1"/>
    <property type="molecule type" value="Genomic_DNA"/>
</dbReference>
<dbReference type="Gene3D" id="1.10.1200.10">
    <property type="entry name" value="ACP-like"/>
    <property type="match status" value="1"/>
</dbReference>
<evidence type="ECO:0000313" key="10">
    <source>
        <dbReference type="Proteomes" id="UP000325255"/>
    </source>
</evidence>
<dbReference type="PROSITE" id="PS50075">
    <property type="entry name" value="CARRIER"/>
    <property type="match status" value="1"/>
</dbReference>
<dbReference type="GO" id="GO:0030729">
    <property type="term" value="F:acetoacetate-CoA ligase activity"/>
    <property type="evidence" value="ECO:0007669"/>
    <property type="project" value="UniProtKB-EC"/>
</dbReference>
<keyword evidence="5" id="KW-0547">Nucleotide-binding</keyword>
<dbReference type="RefSeq" id="WP_150045369.1">
    <property type="nucleotide sequence ID" value="NZ_OW485601.1"/>
</dbReference>
<dbReference type="PANTHER" id="PTHR42921:SF1">
    <property type="entry name" value="ACETOACETYL-COA SYNTHETASE"/>
    <property type="match status" value="1"/>
</dbReference>
<evidence type="ECO:0000256" key="4">
    <source>
        <dbReference type="ARBA" id="ARBA00022598"/>
    </source>
</evidence>
<dbReference type="PROSITE" id="PS00012">
    <property type="entry name" value="PHOSPHOPANTETHEINE"/>
    <property type="match status" value="1"/>
</dbReference>
<dbReference type="PROSITE" id="PS00455">
    <property type="entry name" value="AMP_BINDING"/>
    <property type="match status" value="1"/>
</dbReference>
<dbReference type="InterPro" id="IPR009081">
    <property type="entry name" value="PP-bd_ACP"/>
</dbReference>
<keyword evidence="4 9" id="KW-0436">Ligase</keyword>
<evidence type="ECO:0000259" key="8">
    <source>
        <dbReference type="PROSITE" id="PS50075"/>
    </source>
</evidence>
<feature type="region of interest" description="Disordered" evidence="7">
    <location>
        <begin position="1017"/>
        <end position="1042"/>
    </location>
</feature>